<accession>A0A2L2XCL6</accession>
<dbReference type="InterPro" id="IPR050644">
    <property type="entry name" value="PG_Glycine_Bridge_Synth"/>
</dbReference>
<dbReference type="Pfam" id="PF13480">
    <property type="entry name" value="Acetyltransf_6"/>
    <property type="match status" value="1"/>
</dbReference>
<dbReference type="InterPro" id="IPR038740">
    <property type="entry name" value="BioF2-like_GNAT_dom"/>
</dbReference>
<organism evidence="2 3">
    <name type="scientific">Desulfocucumis palustris</name>
    <dbReference type="NCBI Taxonomy" id="1898651"/>
    <lineage>
        <taxon>Bacteria</taxon>
        <taxon>Bacillati</taxon>
        <taxon>Bacillota</taxon>
        <taxon>Clostridia</taxon>
        <taxon>Eubacteriales</taxon>
        <taxon>Desulfocucumaceae</taxon>
        <taxon>Desulfocucumis</taxon>
    </lineage>
</organism>
<dbReference type="PANTHER" id="PTHR36174">
    <property type="entry name" value="LIPID II:GLYCINE GLYCYLTRANSFERASE"/>
    <property type="match status" value="1"/>
</dbReference>
<gene>
    <name evidence="2" type="ORF">DCCM_2554</name>
</gene>
<dbReference type="RefSeq" id="WP_165792062.1">
    <property type="nucleotide sequence ID" value="NZ_BFAV01000102.1"/>
</dbReference>
<dbReference type="AlphaFoldDB" id="A0A2L2XCL6"/>
<comment type="caution">
    <text evidence="2">The sequence shown here is derived from an EMBL/GenBank/DDBJ whole genome shotgun (WGS) entry which is preliminary data.</text>
</comment>
<evidence type="ECO:0000259" key="1">
    <source>
        <dbReference type="Pfam" id="PF13480"/>
    </source>
</evidence>
<keyword evidence="3" id="KW-1185">Reference proteome</keyword>
<dbReference type="SUPFAM" id="SSF55729">
    <property type="entry name" value="Acyl-CoA N-acyltransferases (Nat)"/>
    <property type="match status" value="1"/>
</dbReference>
<name>A0A2L2XCL6_9FIRM</name>
<dbReference type="InterPro" id="IPR016181">
    <property type="entry name" value="Acyl_CoA_acyltransferase"/>
</dbReference>
<dbReference type="Gene3D" id="3.40.630.30">
    <property type="match status" value="1"/>
</dbReference>
<dbReference type="Proteomes" id="UP000239549">
    <property type="component" value="Unassembled WGS sequence"/>
</dbReference>
<proteinExistence type="predicted"/>
<reference evidence="3" key="1">
    <citation type="submission" date="2018-02" db="EMBL/GenBank/DDBJ databases">
        <title>Genome sequence of Desulfocucumis palustris strain NAW-5.</title>
        <authorList>
            <person name="Watanabe M."/>
            <person name="Kojima H."/>
            <person name="Fukui M."/>
        </authorList>
    </citation>
    <scope>NUCLEOTIDE SEQUENCE [LARGE SCALE GENOMIC DNA]</scope>
    <source>
        <strain evidence="3">NAW-5</strain>
    </source>
</reference>
<evidence type="ECO:0000313" key="3">
    <source>
        <dbReference type="Proteomes" id="UP000239549"/>
    </source>
</evidence>
<feature type="domain" description="BioF2-like acetyltransferase" evidence="1">
    <location>
        <begin position="165"/>
        <end position="290"/>
    </location>
</feature>
<evidence type="ECO:0000313" key="2">
    <source>
        <dbReference type="EMBL" id="GBF33453.1"/>
    </source>
</evidence>
<dbReference type="PANTHER" id="PTHR36174:SF1">
    <property type="entry name" value="LIPID II:GLYCINE GLYCYLTRANSFERASE"/>
    <property type="match status" value="1"/>
</dbReference>
<protein>
    <recommendedName>
        <fullName evidence="1">BioF2-like acetyltransferase domain-containing protein</fullName>
    </recommendedName>
</protein>
<sequence>MKIKSYRDSHQDAWDDFVKKSRNGTFMQERKFLGYHPPHRFRDCSLMAYDSRDRLAAVIPAASKGSDQKTFCSHPGASHGGIVVGQGFTTGDALLLVSALIEDCRDRGFKTVEIKPVPRVYLNWPCDEIDFALRYNGFSPVRTELATVLPLKEAAPDNPFMTDSARRNIRKAKTMGVTVTESNDYDTYWDILAANLKNRHNARPTHSLAEIKELSGRYPHNIKLVAAYHQDVMIAGVVVFILNSRVINCFYIAHRPEKQHLRPLNLIFDRLINWGGSNGFYYLDWGISTENRGTLVNHGLFRFKEEFGGRGLLRETYALEL</sequence>
<dbReference type="EMBL" id="BFAV01000102">
    <property type="protein sequence ID" value="GBF33453.1"/>
    <property type="molecule type" value="Genomic_DNA"/>
</dbReference>